<evidence type="ECO:0000313" key="2">
    <source>
        <dbReference type="Proteomes" id="UP001444661"/>
    </source>
</evidence>
<dbReference type="Proteomes" id="UP001444661">
    <property type="component" value="Unassembled WGS sequence"/>
</dbReference>
<evidence type="ECO:0000313" key="1">
    <source>
        <dbReference type="EMBL" id="KAK8016772.1"/>
    </source>
</evidence>
<dbReference type="EMBL" id="JAQQWK010000014">
    <property type="protein sequence ID" value="KAK8016772.1"/>
    <property type="molecule type" value="Genomic_DNA"/>
</dbReference>
<name>A0ABR1RPG2_9PEZI</name>
<comment type="caution">
    <text evidence="1">The sequence shown here is derived from an EMBL/GenBank/DDBJ whole genome shotgun (WGS) entry which is preliminary data.</text>
</comment>
<protein>
    <submittedName>
        <fullName evidence="1">Uncharacterized protein</fullName>
    </submittedName>
</protein>
<keyword evidence="2" id="KW-1185">Reference proteome</keyword>
<organism evidence="1 2">
    <name type="scientific">Apiospora rasikravindrae</name>
    <dbReference type="NCBI Taxonomy" id="990691"/>
    <lineage>
        <taxon>Eukaryota</taxon>
        <taxon>Fungi</taxon>
        <taxon>Dikarya</taxon>
        <taxon>Ascomycota</taxon>
        <taxon>Pezizomycotina</taxon>
        <taxon>Sordariomycetes</taxon>
        <taxon>Xylariomycetidae</taxon>
        <taxon>Amphisphaeriales</taxon>
        <taxon>Apiosporaceae</taxon>
        <taxon>Apiospora</taxon>
    </lineage>
</organism>
<reference evidence="1 2" key="1">
    <citation type="submission" date="2023-01" db="EMBL/GenBank/DDBJ databases">
        <title>Analysis of 21 Apiospora genomes using comparative genomics revels a genus with tremendous synthesis potential of carbohydrate active enzymes and secondary metabolites.</title>
        <authorList>
            <person name="Sorensen T."/>
        </authorList>
    </citation>
    <scope>NUCLEOTIDE SEQUENCE [LARGE SCALE GENOMIC DNA]</scope>
    <source>
        <strain evidence="1 2">CBS 33761</strain>
    </source>
</reference>
<sequence length="128" mass="14761">MSSSDSHQPQKSADLKFGQQRVYMKSRRGIKLAEEKLKNTAYTTLNEQNKKTIMDAIKQELKDNIIEDQKIMPAGALIDYEKLVDGVIRKVFNENLRLFKEDRAARAGRDVQAREDTPVLDELMDYRG</sequence>
<gene>
    <name evidence="1" type="ORF">PG993_014961</name>
</gene>
<proteinExistence type="predicted"/>
<accession>A0ABR1RPG2</accession>